<dbReference type="InterPro" id="IPR016193">
    <property type="entry name" value="Cytidine_deaminase-like"/>
</dbReference>
<evidence type="ECO:0000313" key="4">
    <source>
        <dbReference type="EMBL" id="CAI9283044.1"/>
    </source>
</evidence>
<name>A0AA36E4F7_LACSI</name>
<feature type="domain" description="CMP/dCMP-type deaminase" evidence="3">
    <location>
        <begin position="311"/>
        <end position="422"/>
    </location>
</feature>
<accession>A0AA36E4F7</accession>
<organism evidence="4 5">
    <name type="scientific">Lactuca saligna</name>
    <name type="common">Willowleaf lettuce</name>
    <dbReference type="NCBI Taxonomy" id="75948"/>
    <lineage>
        <taxon>Eukaryota</taxon>
        <taxon>Viridiplantae</taxon>
        <taxon>Streptophyta</taxon>
        <taxon>Embryophyta</taxon>
        <taxon>Tracheophyta</taxon>
        <taxon>Spermatophyta</taxon>
        <taxon>Magnoliopsida</taxon>
        <taxon>eudicotyledons</taxon>
        <taxon>Gunneridae</taxon>
        <taxon>Pentapetalae</taxon>
        <taxon>asterids</taxon>
        <taxon>campanulids</taxon>
        <taxon>Asterales</taxon>
        <taxon>Asteraceae</taxon>
        <taxon>Cichorioideae</taxon>
        <taxon>Cichorieae</taxon>
        <taxon>Lactucinae</taxon>
        <taxon>Lactuca</taxon>
    </lineage>
</organism>
<reference evidence="4" key="1">
    <citation type="submission" date="2023-04" db="EMBL/GenBank/DDBJ databases">
        <authorList>
            <person name="Vijverberg K."/>
            <person name="Xiong W."/>
            <person name="Schranz E."/>
        </authorList>
    </citation>
    <scope>NUCLEOTIDE SEQUENCE</scope>
</reference>
<dbReference type="PANTHER" id="PTHR11079:SF156">
    <property type="entry name" value="INACTIVE TRNA-SPECIFIC ADENOSINE DEAMINASE-LIKE PROTEIN 3-RELATED"/>
    <property type="match status" value="1"/>
</dbReference>
<dbReference type="InterPro" id="IPR002125">
    <property type="entry name" value="CMP_dCMP_dom"/>
</dbReference>
<dbReference type="PROSITE" id="PS51747">
    <property type="entry name" value="CYT_DCMP_DEAMINASES_2"/>
    <property type="match status" value="1"/>
</dbReference>
<evidence type="ECO:0000313" key="5">
    <source>
        <dbReference type="Proteomes" id="UP001177003"/>
    </source>
</evidence>
<proteinExistence type="inferred from homology"/>
<protein>
    <recommendedName>
        <fullName evidence="3">CMP/dCMP-type deaminase domain-containing protein</fullName>
    </recommendedName>
</protein>
<dbReference type="PANTHER" id="PTHR11079">
    <property type="entry name" value="CYTOSINE DEAMINASE FAMILY MEMBER"/>
    <property type="match status" value="1"/>
</dbReference>
<sequence>MAVIAFSGASMRSSGSRPRFGGFGSRDLVASLLKRFLPCSLPYAIASPVKRTVRDLRTPQLQLGNMNKCEENKSWEIIHIPDKPPFPLHQQPTVKVYAAVIDPKHANTLVRKLNKILPLENLHHVKRVRKQDLDEGCIHLSVILCLACESESQLDNIPQEVVELINSYKLETFITKVCKYAPLSKEEWIEQCKIWPTSYHPPTYNIRGITGFSKEESNSVCTFMKQALDLAKCECQMMNAAIIIDPSTNEVIAEARDQVNSCSCCSINHEETSQNHDKLLLNSSATKPKLLNHGNGVSCLNPWKWFNQNSCSWHPLRHAAIVAIENSSVRDKLLFHGNEHVADNLDETNPLLKKQKIKSIHVNDDEEVVNSQSNGRPYLCTGYDIYLVWEPCAMCAMALVHQRVKRIFYAFPNKSDGALGSVHRLQGEKSLNHHYAVFRVMLPQESFDECLM</sequence>
<keyword evidence="1" id="KW-0819">tRNA processing</keyword>
<dbReference type="GO" id="GO:0008033">
    <property type="term" value="P:tRNA processing"/>
    <property type="evidence" value="ECO:0007669"/>
    <property type="project" value="UniProtKB-KW"/>
</dbReference>
<dbReference type="GO" id="GO:0052717">
    <property type="term" value="F:tRNA-specific adenosine-34 deaminase activity"/>
    <property type="evidence" value="ECO:0007669"/>
    <property type="project" value="TreeGrafter"/>
</dbReference>
<keyword evidence="5" id="KW-1185">Reference proteome</keyword>
<dbReference type="SUPFAM" id="SSF53927">
    <property type="entry name" value="Cytidine deaminase-like"/>
    <property type="match status" value="1"/>
</dbReference>
<evidence type="ECO:0000256" key="2">
    <source>
        <dbReference type="ARBA" id="ARBA00038160"/>
    </source>
</evidence>
<gene>
    <name evidence="4" type="ORF">LSALG_LOCUS22657</name>
</gene>
<dbReference type="EMBL" id="OX465080">
    <property type="protein sequence ID" value="CAI9283044.1"/>
    <property type="molecule type" value="Genomic_DNA"/>
</dbReference>
<dbReference type="Gene3D" id="3.40.140.10">
    <property type="entry name" value="Cytidine Deaminase, domain 2"/>
    <property type="match status" value="1"/>
</dbReference>
<dbReference type="GO" id="GO:0005737">
    <property type="term" value="C:cytoplasm"/>
    <property type="evidence" value="ECO:0007669"/>
    <property type="project" value="TreeGrafter"/>
</dbReference>
<dbReference type="Proteomes" id="UP001177003">
    <property type="component" value="Chromosome 4"/>
</dbReference>
<comment type="similarity">
    <text evidence="2">Belongs to the cytidine and deoxycytidylate deaminase family. ADAT3 subfamily.</text>
</comment>
<evidence type="ECO:0000259" key="3">
    <source>
        <dbReference type="PROSITE" id="PS51747"/>
    </source>
</evidence>
<dbReference type="AlphaFoldDB" id="A0AA36E4F7"/>
<evidence type="ECO:0000256" key="1">
    <source>
        <dbReference type="ARBA" id="ARBA00022694"/>
    </source>
</evidence>
<dbReference type="GO" id="GO:0005634">
    <property type="term" value="C:nucleus"/>
    <property type="evidence" value="ECO:0007669"/>
    <property type="project" value="TreeGrafter"/>
</dbReference>